<feature type="transmembrane region" description="Helical" evidence="5">
    <location>
        <begin position="83"/>
        <end position="101"/>
    </location>
</feature>
<dbReference type="Pfam" id="PF04932">
    <property type="entry name" value="Wzy_C"/>
    <property type="match status" value="1"/>
</dbReference>
<dbReference type="InterPro" id="IPR007016">
    <property type="entry name" value="O-antigen_ligase-rel_domated"/>
</dbReference>
<dbReference type="Proteomes" id="UP000186720">
    <property type="component" value="Unassembled WGS sequence"/>
</dbReference>
<keyword evidence="4 5" id="KW-0472">Membrane</keyword>
<keyword evidence="8" id="KW-1185">Reference proteome</keyword>
<dbReference type="PANTHER" id="PTHR37422">
    <property type="entry name" value="TEICHURONIC ACID BIOSYNTHESIS PROTEIN TUAE"/>
    <property type="match status" value="1"/>
</dbReference>
<evidence type="ECO:0000256" key="3">
    <source>
        <dbReference type="ARBA" id="ARBA00022989"/>
    </source>
</evidence>
<dbReference type="InterPro" id="IPR051533">
    <property type="entry name" value="WaaL-like"/>
</dbReference>
<dbReference type="EMBL" id="MPPL01000001">
    <property type="protein sequence ID" value="OKS85921.1"/>
    <property type="molecule type" value="Genomic_DNA"/>
</dbReference>
<evidence type="ECO:0000256" key="2">
    <source>
        <dbReference type="ARBA" id="ARBA00022692"/>
    </source>
</evidence>
<feature type="domain" description="O-antigen ligase-related" evidence="6">
    <location>
        <begin position="283"/>
        <end position="422"/>
    </location>
</feature>
<evidence type="ECO:0000256" key="1">
    <source>
        <dbReference type="ARBA" id="ARBA00004141"/>
    </source>
</evidence>
<keyword evidence="2 5" id="KW-0812">Transmembrane</keyword>
<dbReference type="PANTHER" id="PTHR37422:SF13">
    <property type="entry name" value="LIPOPOLYSACCHARIDE BIOSYNTHESIS PROTEIN PA4999-RELATED"/>
    <property type="match status" value="1"/>
</dbReference>
<feature type="transmembrane region" description="Helical" evidence="5">
    <location>
        <begin position="319"/>
        <end position="336"/>
    </location>
</feature>
<feature type="transmembrane region" description="Helical" evidence="5">
    <location>
        <begin position="133"/>
        <end position="152"/>
    </location>
</feature>
<feature type="transmembrane region" description="Helical" evidence="5">
    <location>
        <begin position="58"/>
        <end position="78"/>
    </location>
</feature>
<feature type="transmembrane region" description="Helical" evidence="5">
    <location>
        <begin position="164"/>
        <end position="182"/>
    </location>
</feature>
<reference evidence="7 8" key="1">
    <citation type="submission" date="2016-11" db="EMBL/GenBank/DDBJ databases">
        <title>Whole Genome Sequencing of Mucilaginibacter polytrichastri RG4-7(T) isolated from the moss sample.</title>
        <authorList>
            <person name="Li Y."/>
        </authorList>
    </citation>
    <scope>NUCLEOTIDE SEQUENCE [LARGE SCALE GENOMIC DNA]</scope>
    <source>
        <strain evidence="7 8">RG4-7</strain>
    </source>
</reference>
<sequence>MSEQLSAVSNTVVPKRKKSFKETLHQLFMVQKLYSPMGITLLVGCAIIMAYGVSEGGITFGGIVVAVAVAVPLIYCVVAYPKFGTVFLLVMAYFLFQLGRIGVPGPLGTVMDALQLLLLISLVVKQKRENNWAILKGPVSIMILLWVGYNLIEVANPAAASRLAWVYTVRSVAIVQFSYFIFLYNVRTIEFVRFLYKLWLGLAFIGALWAFKQEYIGFSDSEMAYLNTPDLIALLFINGHWRKYSIFSDPVAFSYNMAMPCILCVCIIFGKFQTWKKGFAGFMIVFCFVAMLYSGTRGANVLIPAGLFMFAILNYNKKVLIFSCIATFFFIVLINFPTGNQTIVRFQSAFRPNNDDSYNVRKKNQKRIQPYILSHPMGGGLGSVGEWGKKFAPGSFLGDFAPDSGYIRVAVEDGYLGLILFCTMMFVMMKTGINNFYSIKDPELKSYCLAAALVVFTYNVANFPQEALVQFPSNILFYLFCALMTITKRLDDEMQLKKLNESNIVPAINV</sequence>
<dbReference type="STRING" id="1302689.RG47T_1368"/>
<comment type="caution">
    <text evidence="7">The sequence shown here is derived from an EMBL/GenBank/DDBJ whole genome shotgun (WGS) entry which is preliminary data.</text>
</comment>
<evidence type="ECO:0000259" key="6">
    <source>
        <dbReference type="Pfam" id="PF04932"/>
    </source>
</evidence>
<feature type="transmembrane region" description="Helical" evidence="5">
    <location>
        <begin position="194"/>
        <end position="211"/>
    </location>
</feature>
<accession>A0A1Q5ZVX7</accession>
<feature type="transmembrane region" description="Helical" evidence="5">
    <location>
        <begin position="467"/>
        <end position="487"/>
    </location>
</feature>
<dbReference type="AlphaFoldDB" id="A0A1Q5ZVX7"/>
<protein>
    <recommendedName>
        <fullName evidence="6">O-antigen ligase-related domain-containing protein</fullName>
    </recommendedName>
</protein>
<feature type="transmembrane region" description="Helical" evidence="5">
    <location>
        <begin position="33"/>
        <end position="52"/>
    </location>
</feature>
<name>A0A1Q5ZVX7_9SPHI</name>
<evidence type="ECO:0000313" key="7">
    <source>
        <dbReference type="EMBL" id="OKS85921.1"/>
    </source>
</evidence>
<dbReference type="OrthoDB" id="783093at2"/>
<feature type="transmembrane region" description="Helical" evidence="5">
    <location>
        <begin position="107"/>
        <end position="124"/>
    </location>
</feature>
<evidence type="ECO:0000256" key="4">
    <source>
        <dbReference type="ARBA" id="ARBA00023136"/>
    </source>
</evidence>
<keyword evidence="3 5" id="KW-1133">Transmembrane helix</keyword>
<feature type="transmembrane region" description="Helical" evidence="5">
    <location>
        <begin position="279"/>
        <end position="312"/>
    </location>
</feature>
<feature type="transmembrane region" description="Helical" evidence="5">
    <location>
        <begin position="414"/>
        <end position="432"/>
    </location>
</feature>
<organism evidence="7 8">
    <name type="scientific">Mucilaginibacter polytrichastri</name>
    <dbReference type="NCBI Taxonomy" id="1302689"/>
    <lineage>
        <taxon>Bacteria</taxon>
        <taxon>Pseudomonadati</taxon>
        <taxon>Bacteroidota</taxon>
        <taxon>Sphingobacteriia</taxon>
        <taxon>Sphingobacteriales</taxon>
        <taxon>Sphingobacteriaceae</taxon>
        <taxon>Mucilaginibacter</taxon>
    </lineage>
</organism>
<evidence type="ECO:0000256" key="5">
    <source>
        <dbReference type="SAM" id="Phobius"/>
    </source>
</evidence>
<comment type="subcellular location">
    <subcellularLocation>
        <location evidence="1">Membrane</location>
        <topology evidence="1">Multi-pass membrane protein</topology>
    </subcellularLocation>
</comment>
<proteinExistence type="predicted"/>
<feature type="transmembrane region" description="Helical" evidence="5">
    <location>
        <begin position="253"/>
        <end position="273"/>
    </location>
</feature>
<evidence type="ECO:0000313" key="8">
    <source>
        <dbReference type="Proteomes" id="UP000186720"/>
    </source>
</evidence>
<dbReference type="GO" id="GO:0016020">
    <property type="term" value="C:membrane"/>
    <property type="evidence" value="ECO:0007669"/>
    <property type="project" value="UniProtKB-SubCell"/>
</dbReference>
<gene>
    <name evidence="7" type="ORF">RG47T_1368</name>
</gene>